<comment type="caution">
    <text evidence="4">The sequence shown here is derived from an EMBL/GenBank/DDBJ whole genome shotgun (WGS) entry which is preliminary data.</text>
</comment>
<dbReference type="SMART" id="SM00267">
    <property type="entry name" value="GGDEF"/>
    <property type="match status" value="1"/>
</dbReference>
<evidence type="ECO:0000259" key="3">
    <source>
        <dbReference type="PROSITE" id="PS50887"/>
    </source>
</evidence>
<feature type="transmembrane region" description="Helical" evidence="2">
    <location>
        <begin position="74"/>
        <end position="91"/>
    </location>
</feature>
<dbReference type="InterPro" id="IPR029787">
    <property type="entry name" value="Nucleotide_cyclase"/>
</dbReference>
<dbReference type="NCBIfam" id="TIGR00229">
    <property type="entry name" value="sensory_box"/>
    <property type="match status" value="1"/>
</dbReference>
<evidence type="ECO:0000256" key="2">
    <source>
        <dbReference type="SAM" id="Phobius"/>
    </source>
</evidence>
<dbReference type="Gene3D" id="3.30.70.270">
    <property type="match status" value="1"/>
</dbReference>
<feature type="transmembrane region" description="Helical" evidence="2">
    <location>
        <begin position="124"/>
        <end position="140"/>
    </location>
</feature>
<sequence length="477" mass="54145">MLFSGSIFSITINATVGLILIIVQLPVIPVSTSLSWYAVLLMVLISRCVLLVYWQRDEDKTERNQARWIQYFRFSILVTGSIWGVGGVILMPLDSMAYQTFLSFTIGGLSSGGMASLSVDRRSVVAFVLPTMIPHILLLIQEGEPITYGMSAMLLLFLFFVFLVARKSGETFLENARLRIKALESESRLRMMLDFSPIAASIIDIRTQEVVFANKSYAALIDKKHQEALGLKLRRYYANKVEYDETVKLIERGQQINNQLVELNVTESQQTTKWVLASYLQIEYHSKQMILGWFYDITDRKVMEEHAQHLAHHDALTGLPNRILFRERLHLAMTMAERDKYALALMFIDLDEFKPINDSYGHDVGDAVLIECAERIRSCLRKPDSVARLGGDEFVVLLHKVTDEQAALQVGEKVLEALQGPMTFEELTVSVGASIGVALYPLHSTEEDGLLNCADFAMYDAKRHGRNRVRLFQNEYK</sequence>
<evidence type="ECO:0000313" key="5">
    <source>
        <dbReference type="Proteomes" id="UP000003544"/>
    </source>
</evidence>
<feature type="transmembrane region" description="Helical" evidence="2">
    <location>
        <begin position="97"/>
        <end position="117"/>
    </location>
</feature>
<reference evidence="4 5" key="1">
    <citation type="journal article" date="2011" name="J. Bacteriol.">
        <title>Draft genome sequence of Methylophaga aminisulfidivorans MP T.</title>
        <authorList>
            <person name="Han G.H."/>
            <person name="Kim W."/>
            <person name="Chun J."/>
            <person name="Kim S.W."/>
        </authorList>
    </citation>
    <scope>NUCLEOTIDE SEQUENCE [LARGE SCALE GENOMIC DNA]</scope>
    <source>
        <strain evidence="5">MP(T)</strain>
    </source>
</reference>
<dbReference type="PROSITE" id="PS50887">
    <property type="entry name" value="GGDEF"/>
    <property type="match status" value="1"/>
</dbReference>
<proteinExistence type="predicted"/>
<feature type="transmembrane region" description="Helical" evidence="2">
    <location>
        <begin position="34"/>
        <end position="54"/>
    </location>
</feature>
<evidence type="ECO:0000313" key="4">
    <source>
        <dbReference type="EMBL" id="EGL54193.1"/>
    </source>
</evidence>
<dbReference type="InterPro" id="IPR043128">
    <property type="entry name" value="Rev_trsase/Diguanyl_cyclase"/>
</dbReference>
<feature type="transmembrane region" description="Helical" evidence="2">
    <location>
        <begin position="7"/>
        <end position="28"/>
    </location>
</feature>
<dbReference type="InterPro" id="IPR000160">
    <property type="entry name" value="GGDEF_dom"/>
</dbReference>
<evidence type="ECO:0000256" key="1">
    <source>
        <dbReference type="ARBA" id="ARBA00001946"/>
    </source>
</evidence>
<feature type="domain" description="GGDEF" evidence="3">
    <location>
        <begin position="341"/>
        <end position="474"/>
    </location>
</feature>
<dbReference type="SUPFAM" id="SSF55785">
    <property type="entry name" value="PYP-like sensor domain (PAS domain)"/>
    <property type="match status" value="1"/>
</dbReference>
<keyword evidence="5" id="KW-1185">Reference proteome</keyword>
<keyword evidence="2" id="KW-0472">Membrane</keyword>
<dbReference type="CDD" id="cd01949">
    <property type="entry name" value="GGDEF"/>
    <property type="match status" value="1"/>
</dbReference>
<protein>
    <submittedName>
        <fullName evidence="4">Sensory box/response regulator</fullName>
    </submittedName>
</protein>
<dbReference type="STRING" id="1026882.MAMP_00557"/>
<dbReference type="AlphaFoldDB" id="F5SYE8"/>
<dbReference type="GO" id="GO:0003824">
    <property type="term" value="F:catalytic activity"/>
    <property type="evidence" value="ECO:0007669"/>
    <property type="project" value="UniProtKB-ARBA"/>
</dbReference>
<keyword evidence="2" id="KW-0812">Transmembrane</keyword>
<dbReference type="InterPro" id="IPR052163">
    <property type="entry name" value="DGC-Regulatory_Protein"/>
</dbReference>
<dbReference type="SUPFAM" id="SSF55073">
    <property type="entry name" value="Nucleotide cyclase"/>
    <property type="match status" value="1"/>
</dbReference>
<comment type="cofactor">
    <cofactor evidence="1">
        <name>Mg(2+)</name>
        <dbReference type="ChEBI" id="CHEBI:18420"/>
    </cofactor>
</comment>
<dbReference type="NCBIfam" id="TIGR00254">
    <property type="entry name" value="GGDEF"/>
    <property type="match status" value="1"/>
</dbReference>
<gene>
    <name evidence="4" type="ORF">MAMP_00557</name>
</gene>
<organism evidence="4 5">
    <name type="scientific">Methylophaga aminisulfidivorans MP</name>
    <dbReference type="NCBI Taxonomy" id="1026882"/>
    <lineage>
        <taxon>Bacteria</taxon>
        <taxon>Pseudomonadati</taxon>
        <taxon>Pseudomonadota</taxon>
        <taxon>Gammaproteobacteria</taxon>
        <taxon>Thiotrichales</taxon>
        <taxon>Piscirickettsiaceae</taxon>
        <taxon>Methylophaga</taxon>
    </lineage>
</organism>
<dbReference type="Gene3D" id="3.30.450.20">
    <property type="entry name" value="PAS domain"/>
    <property type="match status" value="1"/>
</dbReference>
<keyword evidence="2" id="KW-1133">Transmembrane helix</keyword>
<dbReference type="Proteomes" id="UP000003544">
    <property type="component" value="Unassembled WGS sequence"/>
</dbReference>
<dbReference type="EMBL" id="AFIG01000001">
    <property type="protein sequence ID" value="EGL54193.1"/>
    <property type="molecule type" value="Genomic_DNA"/>
</dbReference>
<dbReference type="PANTHER" id="PTHR46663:SF2">
    <property type="entry name" value="GGDEF DOMAIN-CONTAINING PROTEIN"/>
    <property type="match status" value="1"/>
</dbReference>
<dbReference type="FunFam" id="3.30.70.270:FF:000001">
    <property type="entry name" value="Diguanylate cyclase domain protein"/>
    <property type="match status" value="1"/>
</dbReference>
<feature type="transmembrane region" description="Helical" evidence="2">
    <location>
        <begin position="146"/>
        <end position="165"/>
    </location>
</feature>
<dbReference type="InterPro" id="IPR035965">
    <property type="entry name" value="PAS-like_dom_sf"/>
</dbReference>
<dbReference type="InterPro" id="IPR000014">
    <property type="entry name" value="PAS"/>
</dbReference>
<dbReference type="eggNOG" id="COG2199">
    <property type="taxonomic scope" value="Bacteria"/>
</dbReference>
<name>F5SYE8_9GAMM</name>
<dbReference type="PANTHER" id="PTHR46663">
    <property type="entry name" value="DIGUANYLATE CYCLASE DGCT-RELATED"/>
    <property type="match status" value="1"/>
</dbReference>
<accession>F5SYE8</accession>
<dbReference type="Pfam" id="PF00990">
    <property type="entry name" value="GGDEF"/>
    <property type="match status" value="1"/>
</dbReference>